<dbReference type="HOGENOM" id="CLU_109760_0_0_6"/>
<dbReference type="RefSeq" id="WP_005624845.1">
    <property type="nucleotide sequence ID" value="NZ_GL831081.1"/>
</dbReference>
<gene>
    <name evidence="2" type="ORF">HMPREF0027_2190</name>
</gene>
<sequence length="174" mass="20246">MTQYKLNGSTLIFSLITISFVLTIILVTKEKFIQSEIKTQHYQRHYLSGKLSILEKTRSKNGNCNLIKPEKLILDRIAEVKIEAEEQKYSFYCIKNSLFVGKKPTKEKYIHFRQLSDALDISHADIIEIEHLNELPKSSEQDPKIVLVKHDIDETLSQDFYGIIITNHYFDIKG</sequence>
<keyword evidence="1" id="KW-0812">Transmembrane</keyword>
<evidence type="ECO:0000313" key="2">
    <source>
        <dbReference type="EMBL" id="EFX90759.1"/>
    </source>
</evidence>
<dbReference type="Proteomes" id="UP000005467">
    <property type="component" value="Unassembled WGS sequence"/>
</dbReference>
<comment type="caution">
    <text evidence="2">The sequence shown here is derived from an EMBL/GenBank/DDBJ whole genome shotgun (WGS) entry which is preliminary data.</text>
</comment>
<dbReference type="EMBL" id="AEVG01000141">
    <property type="protein sequence ID" value="EFX90759.1"/>
    <property type="molecule type" value="Genomic_DNA"/>
</dbReference>
<evidence type="ECO:0000256" key="1">
    <source>
        <dbReference type="SAM" id="Phobius"/>
    </source>
</evidence>
<keyword evidence="3" id="KW-1185">Reference proteome</keyword>
<protein>
    <submittedName>
        <fullName evidence="2">Uncharacterized protein</fullName>
    </submittedName>
</protein>
<keyword evidence="1" id="KW-0472">Membrane</keyword>
<dbReference type="AlphaFoldDB" id="E8KK23"/>
<feature type="non-terminal residue" evidence="2">
    <location>
        <position position="174"/>
    </location>
</feature>
<evidence type="ECO:0000313" key="3">
    <source>
        <dbReference type="Proteomes" id="UP000005467"/>
    </source>
</evidence>
<name>E8KK23_9PAST</name>
<feature type="transmembrane region" description="Helical" evidence="1">
    <location>
        <begin position="6"/>
        <end position="28"/>
    </location>
</feature>
<accession>E8KK23</accession>
<keyword evidence="1" id="KW-1133">Transmembrane helix</keyword>
<reference evidence="2 3" key="1">
    <citation type="submission" date="2011-01" db="EMBL/GenBank/DDBJ databases">
        <authorList>
            <person name="Muzny D."/>
            <person name="Qin X."/>
            <person name="Deng J."/>
            <person name="Jiang H."/>
            <person name="Liu Y."/>
            <person name="Qu J."/>
            <person name="Song X.-Z."/>
            <person name="Zhang L."/>
            <person name="Thornton R."/>
            <person name="Coyle M."/>
            <person name="Francisco L."/>
            <person name="Jackson L."/>
            <person name="Javaid M."/>
            <person name="Korchina V."/>
            <person name="Kovar C."/>
            <person name="Mata R."/>
            <person name="Mathew T."/>
            <person name="Ngo R."/>
            <person name="Nguyen L."/>
            <person name="Nguyen N."/>
            <person name="Okwuonu G."/>
            <person name="Ongeri F."/>
            <person name="Pham C."/>
            <person name="Simmons D."/>
            <person name="Wilczek-Boney K."/>
            <person name="Hale W."/>
            <person name="Jakkamsetti A."/>
            <person name="Pham P."/>
            <person name="Ruth R."/>
            <person name="San Lucas F."/>
            <person name="Warren J."/>
            <person name="Zhang J."/>
            <person name="Zhao Z."/>
            <person name="Zhou C."/>
            <person name="Zhu D."/>
            <person name="Lee S."/>
            <person name="Bess C."/>
            <person name="Blankenburg K."/>
            <person name="Forbes L."/>
            <person name="Fu Q."/>
            <person name="Gubbala S."/>
            <person name="Hirani K."/>
            <person name="Jayaseelan J.C."/>
            <person name="Lara F."/>
            <person name="Munidasa M."/>
            <person name="Palculict T."/>
            <person name="Patil S."/>
            <person name="Pu L.-L."/>
            <person name="Saada N."/>
            <person name="Tang L."/>
            <person name="Weissenberger G."/>
            <person name="Zhu Y."/>
            <person name="Hemphill L."/>
            <person name="Shang Y."/>
            <person name="Youmans B."/>
            <person name="Ayvaz T."/>
            <person name="Ross M."/>
            <person name="Santibanez J."/>
            <person name="Aqrawi P."/>
            <person name="Gross S."/>
            <person name="Joshi V."/>
            <person name="Fowler G."/>
            <person name="Nazareth L."/>
            <person name="Reid J."/>
            <person name="Worley K."/>
            <person name="Petrosino J."/>
            <person name="Highlander S."/>
            <person name="Gibbs R."/>
        </authorList>
    </citation>
    <scope>NUCLEOTIDE SEQUENCE [LARGE SCALE GENOMIC DNA]</scope>
    <source>
        <strain evidence="2 3">ATCC 25976</strain>
    </source>
</reference>
<organism evidence="2 3">
    <name type="scientific">Actinobacillus ureae ATCC 25976</name>
    <dbReference type="NCBI Taxonomy" id="887324"/>
    <lineage>
        <taxon>Bacteria</taxon>
        <taxon>Pseudomonadati</taxon>
        <taxon>Pseudomonadota</taxon>
        <taxon>Gammaproteobacteria</taxon>
        <taxon>Pasteurellales</taxon>
        <taxon>Pasteurellaceae</taxon>
        <taxon>Actinobacillus</taxon>
    </lineage>
</organism>
<proteinExistence type="predicted"/>